<keyword evidence="2" id="KW-0732">Signal</keyword>
<dbReference type="RefSeq" id="XP_026728472.1">
    <property type="nucleotide sequence ID" value="XM_026872671.1"/>
</dbReference>
<feature type="signal peptide" evidence="2">
    <location>
        <begin position="1"/>
        <end position="22"/>
    </location>
</feature>
<evidence type="ECO:0000313" key="3">
    <source>
        <dbReference type="Proteomes" id="UP000322000"/>
    </source>
</evidence>
<name>A0A7E5VJK1_TRINI</name>
<dbReference type="AlphaFoldDB" id="A0A7E5VJK1"/>
<sequence>MAFLFVTSFYLLLLLFHSHCHSIERPEGTLSWNYYPVTLIENLGTKTGVSTFSEVCKKLNQARSQKIICLLCKGFDPSCFVPPTSTTSTAYTITIPTTTPVSPSTTPVATTSSTAATPPAEE</sequence>
<dbReference type="InParanoid" id="A0A7E5VJK1"/>
<dbReference type="KEGG" id="tnl:113494332"/>
<dbReference type="GeneID" id="113494332"/>
<feature type="region of interest" description="Disordered" evidence="1">
    <location>
        <begin position="98"/>
        <end position="122"/>
    </location>
</feature>
<evidence type="ECO:0000256" key="1">
    <source>
        <dbReference type="SAM" id="MobiDB-lite"/>
    </source>
</evidence>
<organism evidence="3 4">
    <name type="scientific">Trichoplusia ni</name>
    <name type="common">Cabbage looper</name>
    <dbReference type="NCBI Taxonomy" id="7111"/>
    <lineage>
        <taxon>Eukaryota</taxon>
        <taxon>Metazoa</taxon>
        <taxon>Ecdysozoa</taxon>
        <taxon>Arthropoda</taxon>
        <taxon>Hexapoda</taxon>
        <taxon>Insecta</taxon>
        <taxon>Pterygota</taxon>
        <taxon>Neoptera</taxon>
        <taxon>Endopterygota</taxon>
        <taxon>Lepidoptera</taxon>
        <taxon>Glossata</taxon>
        <taxon>Ditrysia</taxon>
        <taxon>Noctuoidea</taxon>
        <taxon>Noctuidae</taxon>
        <taxon>Plusiinae</taxon>
        <taxon>Trichoplusia</taxon>
    </lineage>
</organism>
<feature type="chain" id="PRO_5028864641" evidence="2">
    <location>
        <begin position="23"/>
        <end position="122"/>
    </location>
</feature>
<evidence type="ECO:0000313" key="4">
    <source>
        <dbReference type="RefSeq" id="XP_026728472.1"/>
    </source>
</evidence>
<keyword evidence="3" id="KW-1185">Reference proteome</keyword>
<accession>A0A7E5VJK1</accession>
<gene>
    <name evidence="4" type="primary">LOC113494332</name>
</gene>
<dbReference type="Proteomes" id="UP000322000">
    <property type="component" value="Chromosome 1"/>
</dbReference>
<protein>
    <submittedName>
        <fullName evidence="4">Uncharacterized protein LOC113494332</fullName>
    </submittedName>
</protein>
<evidence type="ECO:0000256" key="2">
    <source>
        <dbReference type="SAM" id="SignalP"/>
    </source>
</evidence>
<proteinExistence type="predicted"/>
<dbReference type="OrthoDB" id="7486017at2759"/>
<reference evidence="4" key="1">
    <citation type="submission" date="2025-08" db="UniProtKB">
        <authorList>
            <consortium name="RefSeq"/>
        </authorList>
    </citation>
    <scope>IDENTIFICATION</scope>
</reference>